<reference evidence="1 3" key="1">
    <citation type="journal article" date="2017" name="Nature">
        <title>The sunflower genome provides insights into oil metabolism, flowering and Asterid evolution.</title>
        <authorList>
            <person name="Badouin H."/>
            <person name="Gouzy J."/>
            <person name="Grassa C.J."/>
            <person name="Murat F."/>
            <person name="Staton S.E."/>
            <person name="Cottret L."/>
            <person name="Lelandais-Briere C."/>
            <person name="Owens G.L."/>
            <person name="Carrere S."/>
            <person name="Mayjonade B."/>
            <person name="Legrand L."/>
            <person name="Gill N."/>
            <person name="Kane N.C."/>
            <person name="Bowers J.E."/>
            <person name="Hubner S."/>
            <person name="Bellec A."/>
            <person name="Berard A."/>
            <person name="Berges H."/>
            <person name="Blanchet N."/>
            <person name="Boniface M.C."/>
            <person name="Brunel D."/>
            <person name="Catrice O."/>
            <person name="Chaidir N."/>
            <person name="Claudel C."/>
            <person name="Donnadieu C."/>
            <person name="Faraut T."/>
            <person name="Fievet G."/>
            <person name="Helmstetter N."/>
            <person name="King M."/>
            <person name="Knapp S.J."/>
            <person name="Lai Z."/>
            <person name="Le Paslier M.C."/>
            <person name="Lippi Y."/>
            <person name="Lorenzon L."/>
            <person name="Mandel J.R."/>
            <person name="Marage G."/>
            <person name="Marchand G."/>
            <person name="Marquand E."/>
            <person name="Bret-Mestries E."/>
            <person name="Morien E."/>
            <person name="Nambeesan S."/>
            <person name="Nguyen T."/>
            <person name="Pegot-Espagnet P."/>
            <person name="Pouilly N."/>
            <person name="Raftis F."/>
            <person name="Sallet E."/>
            <person name="Schiex T."/>
            <person name="Thomas J."/>
            <person name="Vandecasteele C."/>
            <person name="Vares D."/>
            <person name="Vear F."/>
            <person name="Vautrin S."/>
            <person name="Crespi M."/>
            <person name="Mangin B."/>
            <person name="Burke J.M."/>
            <person name="Salse J."/>
            <person name="Munos S."/>
            <person name="Vincourt P."/>
            <person name="Rieseberg L.H."/>
            <person name="Langlade N.B."/>
        </authorList>
    </citation>
    <scope>NUCLEOTIDE SEQUENCE [LARGE SCALE GENOMIC DNA]</scope>
    <source>
        <strain evidence="3">cv. SF193</strain>
        <tissue evidence="1">Leaves</tissue>
    </source>
</reference>
<reference evidence="2" key="2">
    <citation type="submission" date="2017-02" db="EMBL/GenBank/DDBJ databases">
        <title>Sunflower complete genome.</title>
        <authorList>
            <person name="Langlade N."/>
            <person name="Munos S."/>
        </authorList>
    </citation>
    <scope>NUCLEOTIDE SEQUENCE [LARGE SCALE GENOMIC DNA]</scope>
    <source>
        <tissue evidence="2">Leaves</tissue>
    </source>
</reference>
<dbReference type="InParanoid" id="A0A251TQC9"/>
<dbReference type="Gramene" id="mRNA:HanXRQr2_Chr10g0465421">
    <property type="protein sequence ID" value="mRNA:HanXRQr2_Chr10g0465421"/>
    <property type="gene ID" value="HanXRQr2_Chr10g0465421"/>
</dbReference>
<dbReference type="EMBL" id="CM007899">
    <property type="protein sequence ID" value="OTG13325.1"/>
    <property type="molecule type" value="Genomic_DNA"/>
</dbReference>
<sequence length="58" mass="6932">MIQTQQYIDLNPWLLDFGGFEVMMNTSTQTRFMLICQHFAHKRFIMEVSLRKIHLGNT</sequence>
<protein>
    <submittedName>
        <fullName evidence="2">Uncharacterized protein</fullName>
    </submittedName>
</protein>
<accession>A0A251TQC9</accession>
<organism evidence="2 3">
    <name type="scientific">Helianthus annuus</name>
    <name type="common">Common sunflower</name>
    <dbReference type="NCBI Taxonomy" id="4232"/>
    <lineage>
        <taxon>Eukaryota</taxon>
        <taxon>Viridiplantae</taxon>
        <taxon>Streptophyta</taxon>
        <taxon>Embryophyta</taxon>
        <taxon>Tracheophyta</taxon>
        <taxon>Spermatophyta</taxon>
        <taxon>Magnoliopsida</taxon>
        <taxon>eudicotyledons</taxon>
        <taxon>Gunneridae</taxon>
        <taxon>Pentapetalae</taxon>
        <taxon>asterids</taxon>
        <taxon>campanulids</taxon>
        <taxon>Asterales</taxon>
        <taxon>Asteraceae</taxon>
        <taxon>Asteroideae</taxon>
        <taxon>Heliantheae alliance</taxon>
        <taxon>Heliantheae</taxon>
        <taxon>Helianthus</taxon>
    </lineage>
</organism>
<dbReference type="Proteomes" id="UP000215914">
    <property type="component" value="Chromosome 10"/>
</dbReference>
<gene>
    <name evidence="2" type="ORF">HannXRQ_Chr10g0319251</name>
    <name evidence="1" type="ORF">HanXRQr2_Chr10g0465421</name>
</gene>
<evidence type="ECO:0000313" key="1">
    <source>
        <dbReference type="EMBL" id="KAF5788569.1"/>
    </source>
</evidence>
<keyword evidence="3" id="KW-1185">Reference proteome</keyword>
<reference evidence="1" key="3">
    <citation type="submission" date="2020-06" db="EMBL/GenBank/DDBJ databases">
        <title>Helianthus annuus Genome sequencing and assembly Release 2.</title>
        <authorList>
            <person name="Gouzy J."/>
            <person name="Langlade N."/>
            <person name="Munos S."/>
        </authorList>
    </citation>
    <scope>NUCLEOTIDE SEQUENCE</scope>
    <source>
        <tissue evidence="1">Leaves</tissue>
    </source>
</reference>
<proteinExistence type="predicted"/>
<dbReference type="EMBL" id="MNCJ02000325">
    <property type="protein sequence ID" value="KAF5788569.1"/>
    <property type="molecule type" value="Genomic_DNA"/>
</dbReference>
<evidence type="ECO:0000313" key="3">
    <source>
        <dbReference type="Proteomes" id="UP000215914"/>
    </source>
</evidence>
<name>A0A251TQC9_HELAN</name>
<dbReference type="AlphaFoldDB" id="A0A251TQC9"/>
<evidence type="ECO:0000313" key="2">
    <source>
        <dbReference type="EMBL" id="OTG13325.1"/>
    </source>
</evidence>